<reference evidence="1 2" key="1">
    <citation type="submission" date="2016-10" db="EMBL/GenBank/DDBJ databases">
        <authorList>
            <person name="Varghese N."/>
            <person name="Submissions S."/>
        </authorList>
    </citation>
    <scope>NUCLEOTIDE SEQUENCE [LARGE SCALE GENOMIC DNA]</scope>
    <source>
        <strain evidence="1 2">WC1T17</strain>
    </source>
</reference>
<sequence>MTANPNKFYHLNTIMIKVSLEMLTHQKWYTKDDISYLTDIVQYRIC</sequence>
<evidence type="ECO:0000313" key="2">
    <source>
        <dbReference type="Proteomes" id="UP000182089"/>
    </source>
</evidence>
<proteinExistence type="predicted"/>
<accession>A0ABY1AD35</accession>
<protein>
    <submittedName>
        <fullName evidence="1">Uncharacterized protein</fullName>
    </submittedName>
</protein>
<dbReference type="Proteomes" id="UP000182089">
    <property type="component" value="Unassembled WGS sequence"/>
</dbReference>
<organism evidence="1 2">
    <name type="scientific">Ligilactobacillus ruminis</name>
    <dbReference type="NCBI Taxonomy" id="1623"/>
    <lineage>
        <taxon>Bacteria</taxon>
        <taxon>Bacillati</taxon>
        <taxon>Bacillota</taxon>
        <taxon>Bacilli</taxon>
        <taxon>Lactobacillales</taxon>
        <taxon>Lactobacillaceae</taxon>
        <taxon>Ligilactobacillus</taxon>
    </lineage>
</organism>
<dbReference type="EMBL" id="FOCC01000012">
    <property type="protein sequence ID" value="SEM89587.1"/>
    <property type="molecule type" value="Genomic_DNA"/>
</dbReference>
<gene>
    <name evidence="1" type="ORF">SAMN05216431_11254</name>
</gene>
<comment type="caution">
    <text evidence="1">The sequence shown here is derived from an EMBL/GenBank/DDBJ whole genome shotgun (WGS) entry which is preliminary data.</text>
</comment>
<name>A0ABY1AD35_9LACO</name>
<evidence type="ECO:0000313" key="1">
    <source>
        <dbReference type="EMBL" id="SEM89587.1"/>
    </source>
</evidence>